<dbReference type="AlphaFoldDB" id="A0AAV4W6Q7"/>
<sequence>MYDVISLVRNGLPFFPESKTSVSIEINEHSTYNSFPRTSHKSNREKEVPLENQNKPQCTVTEATPFHPISRETRPHRGTFLYIYPPSSFYSK</sequence>
<proteinExistence type="predicted"/>
<dbReference type="EMBL" id="BPLR01015698">
    <property type="protein sequence ID" value="GIY77923.1"/>
    <property type="molecule type" value="Genomic_DNA"/>
</dbReference>
<evidence type="ECO:0000313" key="3">
    <source>
        <dbReference type="Proteomes" id="UP001054945"/>
    </source>
</evidence>
<evidence type="ECO:0000256" key="1">
    <source>
        <dbReference type="SAM" id="MobiDB-lite"/>
    </source>
</evidence>
<reference evidence="2 3" key="1">
    <citation type="submission" date="2021-06" db="EMBL/GenBank/DDBJ databases">
        <title>Caerostris extrusa draft genome.</title>
        <authorList>
            <person name="Kono N."/>
            <person name="Arakawa K."/>
        </authorList>
    </citation>
    <scope>NUCLEOTIDE SEQUENCE [LARGE SCALE GENOMIC DNA]</scope>
</reference>
<gene>
    <name evidence="2" type="ORF">CEXT_517441</name>
</gene>
<organism evidence="2 3">
    <name type="scientific">Caerostris extrusa</name>
    <name type="common">Bark spider</name>
    <name type="synonym">Caerostris bankana</name>
    <dbReference type="NCBI Taxonomy" id="172846"/>
    <lineage>
        <taxon>Eukaryota</taxon>
        <taxon>Metazoa</taxon>
        <taxon>Ecdysozoa</taxon>
        <taxon>Arthropoda</taxon>
        <taxon>Chelicerata</taxon>
        <taxon>Arachnida</taxon>
        <taxon>Araneae</taxon>
        <taxon>Araneomorphae</taxon>
        <taxon>Entelegynae</taxon>
        <taxon>Araneoidea</taxon>
        <taxon>Araneidae</taxon>
        <taxon>Caerostris</taxon>
    </lineage>
</organism>
<accession>A0AAV4W6Q7</accession>
<keyword evidence="3" id="KW-1185">Reference proteome</keyword>
<evidence type="ECO:0000313" key="2">
    <source>
        <dbReference type="EMBL" id="GIY77923.1"/>
    </source>
</evidence>
<feature type="compositionally biased region" description="Polar residues" evidence="1">
    <location>
        <begin position="51"/>
        <end position="62"/>
    </location>
</feature>
<dbReference type="Proteomes" id="UP001054945">
    <property type="component" value="Unassembled WGS sequence"/>
</dbReference>
<protein>
    <submittedName>
        <fullName evidence="2">Uncharacterized protein</fullName>
    </submittedName>
</protein>
<feature type="region of interest" description="Disordered" evidence="1">
    <location>
        <begin position="32"/>
        <end position="72"/>
    </location>
</feature>
<name>A0AAV4W6Q7_CAEEX</name>
<comment type="caution">
    <text evidence="2">The sequence shown here is derived from an EMBL/GenBank/DDBJ whole genome shotgun (WGS) entry which is preliminary data.</text>
</comment>